<keyword evidence="7" id="KW-1185">Reference proteome</keyword>
<dbReference type="InterPro" id="IPR056884">
    <property type="entry name" value="NPHP3-like_N"/>
</dbReference>
<evidence type="ECO:0000256" key="2">
    <source>
        <dbReference type="ARBA" id="ARBA00023043"/>
    </source>
</evidence>
<dbReference type="Gene3D" id="3.40.50.300">
    <property type="entry name" value="P-loop containing nucleotide triphosphate hydrolases"/>
    <property type="match status" value="1"/>
</dbReference>
<dbReference type="Gene3D" id="1.25.40.20">
    <property type="entry name" value="Ankyrin repeat-containing domain"/>
    <property type="match status" value="2"/>
</dbReference>
<dbReference type="PROSITE" id="PS50297">
    <property type="entry name" value="ANK_REP_REGION"/>
    <property type="match status" value="10"/>
</dbReference>
<dbReference type="Pfam" id="PF12796">
    <property type="entry name" value="Ank_2"/>
    <property type="match status" value="3"/>
</dbReference>
<feature type="repeat" description="ANK" evidence="3">
    <location>
        <begin position="786"/>
        <end position="818"/>
    </location>
</feature>
<dbReference type="SUPFAM" id="SSF52540">
    <property type="entry name" value="P-loop containing nucleoside triphosphate hydrolases"/>
    <property type="match status" value="1"/>
</dbReference>
<feature type="repeat" description="ANK" evidence="3">
    <location>
        <begin position="984"/>
        <end position="1016"/>
    </location>
</feature>
<dbReference type="Pfam" id="PF00023">
    <property type="entry name" value="Ank"/>
    <property type="match status" value="3"/>
</dbReference>
<feature type="repeat" description="ANK" evidence="3">
    <location>
        <begin position="885"/>
        <end position="917"/>
    </location>
</feature>
<name>A0AAD6USV8_9AGAR</name>
<gene>
    <name evidence="6" type="ORF">GGX14DRAFT_527776</name>
</gene>
<comment type="caution">
    <text evidence="6">The sequence shown here is derived from an EMBL/GenBank/DDBJ whole genome shotgun (WGS) entry which is preliminary data.</text>
</comment>
<dbReference type="SUPFAM" id="SSF48403">
    <property type="entry name" value="Ankyrin repeat"/>
    <property type="match status" value="2"/>
</dbReference>
<feature type="repeat" description="ANK" evidence="3">
    <location>
        <begin position="951"/>
        <end position="983"/>
    </location>
</feature>
<feature type="repeat" description="ANK" evidence="3">
    <location>
        <begin position="653"/>
        <end position="685"/>
    </location>
</feature>
<evidence type="ECO:0000259" key="4">
    <source>
        <dbReference type="Pfam" id="PF22939"/>
    </source>
</evidence>
<protein>
    <submittedName>
        <fullName evidence="6">Ankyrin repeat-containing domain protein</fullName>
    </submittedName>
</protein>
<sequence length="1133" mass="123863">MTDLPKLRTIIIQLIDTVHTAADVHRDLQDVPKEHVQLFAEVKSLQPLLEALEKRLTNNSPSAARSIEGPLFELKTLIQKYTNNVPSFRGANSSWNLEEAQEDLGKIERFKSLLGTWLTVDIWDEDQKQTRDNESILRSMQAVAGVQRQKTLDAQRQEILDWISPLDFLQRQADIFGIWQPGTGEWLLATPRFKQWESGYQKFLWCRGIPGAGKTVIASRVVNYLNNGTQNSNIGVACIYLNHKETESQTVQNLLGALLKQLVFRKPIGAVLHNSYELHLEQQTKPSLDELLELLKSALTEYLKAYLIIDGLDEYPEKERNVLLRYLAKCRASVLMTSRPHTNPGFFFPDLSIQEIRATEADISRYLEARIVESPLLSRHIPAQPELYTEIESAILNSIDGMFLLAKLHMDTIASKTTVKTAKEALQHLASDLRHTYNEAMNRIYSQSDDERQLAHQALTWVAYVKRSLSVKELQEALAIEPDTTALDSDNIIDIEFILSVCAGLITVDEKISVVRLIHYTTQEYLDSIQSHQFPQAQTEIVSACLTYMSYNEFSALPDQSEELLIQHPLLSYAQYCLQHAVGQPELELEDQLILFLEQASRWKHFWFSCSQANLATPWERGCSDISPLSISAAANLQAIVTSLLKQDISKKDKAVALYEASLRGYLNVAQLLVQNGVDINMTTSTRYGTALQAACVDGHADVAQLLIEHGADVHIVTGRYGTSLQAASANGHLALVQLLVERGADINTVAGRFGTSLQAACVEGNVAVAEFLLQDGADVNTIAGRYGTALHAACANGHEALVKRLLQNNAAVNSVGGNFGTALQAAAFRGYEALVILLTHNGADANLEGGAYGTPLQAASYGGHQAVVELLLENGADVNNKGGHYCTALQAASYKGFIHVVQLLIQHGADLNVQGGEYGTPLQAASFHGHTSVVQLLIENGAEINPIGGKFGTALQAASYGGNHTVVKLLIQTGAHIDTQGKDTGTALQAASHHGHEDIVKTLVDYGADVNAKGGQYGTALQAASMDGNAELVHFLIRHGANVNAIEGMYGTALQAACAATHRWGVLFQPQMPPSLYEGHNEVIKLLIDQGAGLNIRSGKFGSALQAAKANGLDKVIELLILNGADQGMLEE</sequence>
<dbReference type="Pfam" id="PF24883">
    <property type="entry name" value="NPHP3_N"/>
    <property type="match status" value="1"/>
</dbReference>
<dbReference type="SMART" id="SM00248">
    <property type="entry name" value="ANK"/>
    <property type="match status" value="14"/>
</dbReference>
<evidence type="ECO:0000259" key="5">
    <source>
        <dbReference type="Pfam" id="PF24883"/>
    </source>
</evidence>
<dbReference type="EMBL" id="JARJCW010000105">
    <property type="protein sequence ID" value="KAJ7193741.1"/>
    <property type="molecule type" value="Genomic_DNA"/>
</dbReference>
<dbReference type="PANTHER" id="PTHR24188:SF29">
    <property type="entry name" value="GH09064P"/>
    <property type="match status" value="1"/>
</dbReference>
<dbReference type="InterPro" id="IPR002110">
    <property type="entry name" value="Ankyrin_rpt"/>
</dbReference>
<feature type="repeat" description="ANK" evidence="3">
    <location>
        <begin position="852"/>
        <end position="884"/>
    </location>
</feature>
<feature type="repeat" description="ANK" evidence="3">
    <location>
        <begin position="918"/>
        <end position="950"/>
    </location>
</feature>
<dbReference type="InterPro" id="IPR054471">
    <property type="entry name" value="GPIID_WHD"/>
</dbReference>
<dbReference type="PROSITE" id="PS50088">
    <property type="entry name" value="ANK_REPEAT"/>
    <property type="match status" value="11"/>
</dbReference>
<evidence type="ECO:0000256" key="1">
    <source>
        <dbReference type="ARBA" id="ARBA00022737"/>
    </source>
</evidence>
<proteinExistence type="predicted"/>
<dbReference type="Proteomes" id="UP001219525">
    <property type="component" value="Unassembled WGS sequence"/>
</dbReference>
<accession>A0AAD6USV8</accession>
<dbReference type="PRINTS" id="PR01415">
    <property type="entry name" value="ANKYRIN"/>
</dbReference>
<feature type="repeat" description="ANK" evidence="3">
    <location>
        <begin position="1017"/>
        <end position="1049"/>
    </location>
</feature>
<reference evidence="6" key="1">
    <citation type="submission" date="2023-03" db="EMBL/GenBank/DDBJ databases">
        <title>Massive genome expansion in bonnet fungi (Mycena s.s.) driven by repeated elements and novel gene families across ecological guilds.</title>
        <authorList>
            <consortium name="Lawrence Berkeley National Laboratory"/>
            <person name="Harder C.B."/>
            <person name="Miyauchi S."/>
            <person name="Viragh M."/>
            <person name="Kuo A."/>
            <person name="Thoen E."/>
            <person name="Andreopoulos B."/>
            <person name="Lu D."/>
            <person name="Skrede I."/>
            <person name="Drula E."/>
            <person name="Henrissat B."/>
            <person name="Morin E."/>
            <person name="Kohler A."/>
            <person name="Barry K."/>
            <person name="LaButti K."/>
            <person name="Morin E."/>
            <person name="Salamov A."/>
            <person name="Lipzen A."/>
            <person name="Mereny Z."/>
            <person name="Hegedus B."/>
            <person name="Baldrian P."/>
            <person name="Stursova M."/>
            <person name="Weitz H."/>
            <person name="Taylor A."/>
            <person name="Grigoriev I.V."/>
            <person name="Nagy L.G."/>
            <person name="Martin F."/>
            <person name="Kauserud H."/>
        </authorList>
    </citation>
    <scope>NUCLEOTIDE SEQUENCE</scope>
    <source>
        <strain evidence="6">9144</strain>
    </source>
</reference>
<feature type="repeat" description="ANK" evidence="3">
    <location>
        <begin position="753"/>
        <end position="785"/>
    </location>
</feature>
<organism evidence="6 7">
    <name type="scientific">Mycena pura</name>
    <dbReference type="NCBI Taxonomy" id="153505"/>
    <lineage>
        <taxon>Eukaryota</taxon>
        <taxon>Fungi</taxon>
        <taxon>Dikarya</taxon>
        <taxon>Basidiomycota</taxon>
        <taxon>Agaricomycotina</taxon>
        <taxon>Agaricomycetes</taxon>
        <taxon>Agaricomycetidae</taxon>
        <taxon>Agaricales</taxon>
        <taxon>Marasmiineae</taxon>
        <taxon>Mycenaceae</taxon>
        <taxon>Mycena</taxon>
    </lineage>
</organism>
<evidence type="ECO:0000313" key="7">
    <source>
        <dbReference type="Proteomes" id="UP001219525"/>
    </source>
</evidence>
<feature type="domain" description="GPI inositol-deacylase winged helix" evidence="4">
    <location>
        <begin position="449"/>
        <end position="527"/>
    </location>
</feature>
<dbReference type="InterPro" id="IPR036770">
    <property type="entry name" value="Ankyrin_rpt-contain_sf"/>
</dbReference>
<dbReference type="Pfam" id="PF22939">
    <property type="entry name" value="WHD_GPIID"/>
    <property type="match status" value="1"/>
</dbReference>
<feature type="repeat" description="ANK" evidence="3">
    <location>
        <begin position="720"/>
        <end position="752"/>
    </location>
</feature>
<keyword evidence="1" id="KW-0677">Repeat</keyword>
<evidence type="ECO:0000256" key="3">
    <source>
        <dbReference type="PROSITE-ProRule" id="PRU00023"/>
    </source>
</evidence>
<dbReference type="InterPro" id="IPR027417">
    <property type="entry name" value="P-loop_NTPase"/>
</dbReference>
<feature type="repeat" description="ANK" evidence="3">
    <location>
        <begin position="687"/>
        <end position="719"/>
    </location>
</feature>
<feature type="domain" description="Nephrocystin 3-like N-terminal" evidence="5">
    <location>
        <begin position="182"/>
        <end position="339"/>
    </location>
</feature>
<dbReference type="AlphaFoldDB" id="A0AAD6USV8"/>
<keyword evidence="2 3" id="KW-0040">ANK repeat</keyword>
<dbReference type="PANTHER" id="PTHR24188">
    <property type="entry name" value="ANKYRIN REPEAT PROTEIN"/>
    <property type="match status" value="1"/>
</dbReference>
<evidence type="ECO:0000313" key="6">
    <source>
        <dbReference type="EMBL" id="KAJ7193741.1"/>
    </source>
</evidence>